<dbReference type="AlphaFoldDB" id="A0A915LAI8"/>
<keyword evidence="1" id="KW-1185">Reference proteome</keyword>
<organism evidence="1 2">
    <name type="scientific">Romanomermis culicivorax</name>
    <name type="common">Nematode worm</name>
    <dbReference type="NCBI Taxonomy" id="13658"/>
    <lineage>
        <taxon>Eukaryota</taxon>
        <taxon>Metazoa</taxon>
        <taxon>Ecdysozoa</taxon>
        <taxon>Nematoda</taxon>
        <taxon>Enoplea</taxon>
        <taxon>Dorylaimia</taxon>
        <taxon>Mermithida</taxon>
        <taxon>Mermithoidea</taxon>
        <taxon>Mermithidae</taxon>
        <taxon>Romanomermis</taxon>
    </lineage>
</organism>
<accession>A0A915LAI8</accession>
<name>A0A915LAI8_ROMCU</name>
<reference evidence="2" key="1">
    <citation type="submission" date="2022-11" db="UniProtKB">
        <authorList>
            <consortium name="WormBaseParasite"/>
        </authorList>
    </citation>
    <scope>IDENTIFICATION</scope>
</reference>
<evidence type="ECO:0000313" key="2">
    <source>
        <dbReference type="WBParaSite" id="nRc.2.0.1.t48094-RA"/>
    </source>
</evidence>
<dbReference type="WBParaSite" id="nRc.2.0.1.t48094-RA">
    <property type="protein sequence ID" value="nRc.2.0.1.t48094-RA"/>
    <property type="gene ID" value="nRc.2.0.1.g48094"/>
</dbReference>
<dbReference type="Proteomes" id="UP000887565">
    <property type="component" value="Unplaced"/>
</dbReference>
<sequence>MLHLNGKLFIFNLKQILQVAAQWCRTAFHQRHIQFADLYRYYEIGSSIELEKKYRCNPYLNGPYD</sequence>
<proteinExistence type="predicted"/>
<protein>
    <submittedName>
        <fullName evidence="2">Uncharacterized protein</fullName>
    </submittedName>
</protein>
<evidence type="ECO:0000313" key="1">
    <source>
        <dbReference type="Proteomes" id="UP000887565"/>
    </source>
</evidence>